<name>A0AAV4EGA0_9GAST</name>
<comment type="caution">
    <text evidence="1">The sequence shown here is derived from an EMBL/GenBank/DDBJ whole genome shotgun (WGS) entry which is preliminary data.</text>
</comment>
<accession>A0AAV4EGA0</accession>
<keyword evidence="2" id="KW-1185">Reference proteome</keyword>
<gene>
    <name evidence="1" type="ORF">ElyMa_000056300</name>
</gene>
<dbReference type="Proteomes" id="UP000762676">
    <property type="component" value="Unassembled WGS sequence"/>
</dbReference>
<organism evidence="1 2">
    <name type="scientific">Elysia marginata</name>
    <dbReference type="NCBI Taxonomy" id="1093978"/>
    <lineage>
        <taxon>Eukaryota</taxon>
        <taxon>Metazoa</taxon>
        <taxon>Spiralia</taxon>
        <taxon>Lophotrochozoa</taxon>
        <taxon>Mollusca</taxon>
        <taxon>Gastropoda</taxon>
        <taxon>Heterobranchia</taxon>
        <taxon>Euthyneura</taxon>
        <taxon>Panpulmonata</taxon>
        <taxon>Sacoglossa</taxon>
        <taxon>Placobranchoidea</taxon>
        <taxon>Plakobranchidae</taxon>
        <taxon>Elysia</taxon>
    </lineage>
</organism>
<evidence type="ECO:0000313" key="1">
    <source>
        <dbReference type="EMBL" id="GFR59553.1"/>
    </source>
</evidence>
<evidence type="ECO:0000313" key="2">
    <source>
        <dbReference type="Proteomes" id="UP000762676"/>
    </source>
</evidence>
<sequence length="82" mass="9334">MAASKITSPIVIMAPREVHISKFYGDCGARATRRFVEHVKVAWVSQRCKDDKERRGILWAHLGEEVRQELNCLLDGDTKDPP</sequence>
<protein>
    <submittedName>
        <fullName evidence="1">Uncharacterized protein</fullName>
    </submittedName>
</protein>
<dbReference type="EMBL" id="BMAT01000099">
    <property type="protein sequence ID" value="GFR59553.1"/>
    <property type="molecule type" value="Genomic_DNA"/>
</dbReference>
<dbReference type="AlphaFoldDB" id="A0AAV4EGA0"/>
<reference evidence="1 2" key="1">
    <citation type="journal article" date="2021" name="Elife">
        <title>Chloroplast acquisition without the gene transfer in kleptoplastic sea slugs, Plakobranchus ocellatus.</title>
        <authorList>
            <person name="Maeda T."/>
            <person name="Takahashi S."/>
            <person name="Yoshida T."/>
            <person name="Shimamura S."/>
            <person name="Takaki Y."/>
            <person name="Nagai Y."/>
            <person name="Toyoda A."/>
            <person name="Suzuki Y."/>
            <person name="Arimoto A."/>
            <person name="Ishii H."/>
            <person name="Satoh N."/>
            <person name="Nishiyama T."/>
            <person name="Hasebe M."/>
            <person name="Maruyama T."/>
            <person name="Minagawa J."/>
            <person name="Obokata J."/>
            <person name="Shigenobu S."/>
        </authorList>
    </citation>
    <scope>NUCLEOTIDE SEQUENCE [LARGE SCALE GENOMIC DNA]</scope>
</reference>
<proteinExistence type="predicted"/>